<feature type="compositionally biased region" description="Basic residues" evidence="1">
    <location>
        <begin position="433"/>
        <end position="448"/>
    </location>
</feature>
<organism evidence="2 3">
    <name type="scientific">Cardiocondyla obscurior</name>
    <dbReference type="NCBI Taxonomy" id="286306"/>
    <lineage>
        <taxon>Eukaryota</taxon>
        <taxon>Metazoa</taxon>
        <taxon>Ecdysozoa</taxon>
        <taxon>Arthropoda</taxon>
        <taxon>Hexapoda</taxon>
        <taxon>Insecta</taxon>
        <taxon>Pterygota</taxon>
        <taxon>Neoptera</taxon>
        <taxon>Endopterygota</taxon>
        <taxon>Hymenoptera</taxon>
        <taxon>Apocrita</taxon>
        <taxon>Aculeata</taxon>
        <taxon>Formicoidea</taxon>
        <taxon>Formicidae</taxon>
        <taxon>Myrmicinae</taxon>
        <taxon>Cardiocondyla</taxon>
    </lineage>
</organism>
<accession>A0AAW2EBR7</accession>
<feature type="compositionally biased region" description="Basic and acidic residues" evidence="1">
    <location>
        <begin position="229"/>
        <end position="239"/>
    </location>
</feature>
<feature type="region of interest" description="Disordered" evidence="1">
    <location>
        <begin position="305"/>
        <end position="336"/>
    </location>
</feature>
<dbReference type="InterPro" id="IPR032150">
    <property type="entry name" value="DUF4820"/>
</dbReference>
<feature type="region of interest" description="Disordered" evidence="1">
    <location>
        <begin position="173"/>
        <end position="277"/>
    </location>
</feature>
<name>A0AAW2EBR7_9HYME</name>
<proteinExistence type="predicted"/>
<dbReference type="Proteomes" id="UP001430953">
    <property type="component" value="Unassembled WGS sequence"/>
</dbReference>
<keyword evidence="3" id="KW-1185">Reference proteome</keyword>
<feature type="compositionally biased region" description="Basic and acidic residues" evidence="1">
    <location>
        <begin position="325"/>
        <end position="336"/>
    </location>
</feature>
<dbReference type="AlphaFoldDB" id="A0AAW2EBR7"/>
<dbReference type="Pfam" id="PF16091">
    <property type="entry name" value="DUF4820"/>
    <property type="match status" value="1"/>
</dbReference>
<evidence type="ECO:0000313" key="2">
    <source>
        <dbReference type="EMBL" id="KAL0101121.1"/>
    </source>
</evidence>
<feature type="compositionally biased region" description="Polar residues" evidence="1">
    <location>
        <begin position="385"/>
        <end position="397"/>
    </location>
</feature>
<feature type="compositionally biased region" description="Acidic residues" evidence="1">
    <location>
        <begin position="264"/>
        <end position="274"/>
    </location>
</feature>
<protein>
    <submittedName>
        <fullName evidence="2">Uncharacterized protein</fullName>
    </submittedName>
</protein>
<feature type="compositionally biased region" description="Polar residues" evidence="1">
    <location>
        <begin position="308"/>
        <end position="324"/>
    </location>
</feature>
<comment type="caution">
    <text evidence="2">The sequence shown here is derived from an EMBL/GenBank/DDBJ whole genome shotgun (WGS) entry which is preliminary data.</text>
</comment>
<feature type="compositionally biased region" description="Low complexity" evidence="1">
    <location>
        <begin position="405"/>
        <end position="415"/>
    </location>
</feature>
<evidence type="ECO:0000313" key="3">
    <source>
        <dbReference type="Proteomes" id="UP001430953"/>
    </source>
</evidence>
<evidence type="ECO:0000256" key="1">
    <source>
        <dbReference type="SAM" id="MobiDB-lite"/>
    </source>
</evidence>
<feature type="region of interest" description="Disordered" evidence="1">
    <location>
        <begin position="349"/>
        <end position="448"/>
    </location>
</feature>
<reference evidence="2 3" key="1">
    <citation type="submission" date="2023-03" db="EMBL/GenBank/DDBJ databases">
        <title>High recombination rates correlate with genetic variation in Cardiocondyla obscurior ants.</title>
        <authorList>
            <person name="Errbii M."/>
        </authorList>
    </citation>
    <scope>NUCLEOTIDE SEQUENCE [LARGE SCALE GENOMIC DNA]</scope>
    <source>
        <strain evidence="2">Alpha-2009</strain>
        <tissue evidence="2">Whole body</tissue>
    </source>
</reference>
<sequence>MATASSSKTAADEKPQGDHIWLELKLLHLIVVQSRLGQTVLKLTDNFLWVVEKCAEWSLPRQGLSEDEDRKDSGKPELVRPLPWLLFLPSLVMLRMIRVTVNIGAFILGYSQVTPCDTVKFVQVCRRYLSTAMNKGVKEKHDSKDKRSSFNEAKKVLIRSIRLTLSSLSCLDTSKPSLSPPPTKIHVSSILDPDPVTTTTEEKSVTESMDSTAKLKDSDSESEAEEEKETLNEKLDRLAMDNSESDENFEPDKCCFSNASSNEDGNENTDDDISAAETREILEEAVLFVNDHLKGYVEQFLNAEKNSEVPSQCEPSKTAQPGQRSSDEESRDKVEERLVAFQRLDLPECCTPDRSSQEGEPIFYSPIGSDIDASTEPSAPVTEQCAETETTKPNENINGGARFISTSATSESKSSGEINNGAVVQKRGANAGKCHKGKRTSHGNRKKK</sequence>
<dbReference type="EMBL" id="JADYXP020000024">
    <property type="protein sequence ID" value="KAL0101121.1"/>
    <property type="molecule type" value="Genomic_DNA"/>
</dbReference>
<gene>
    <name evidence="2" type="ORF">PUN28_018756</name>
</gene>